<dbReference type="GO" id="GO:0005524">
    <property type="term" value="F:ATP binding"/>
    <property type="evidence" value="ECO:0007669"/>
    <property type="project" value="UniProtKB-KW"/>
</dbReference>
<protein>
    <recommendedName>
        <fullName evidence="4">Deoxynucleoside kinase domain-containing protein</fullName>
    </recommendedName>
</protein>
<proteinExistence type="inferred from homology"/>
<evidence type="ECO:0000256" key="1">
    <source>
        <dbReference type="ARBA" id="ARBA00007420"/>
    </source>
</evidence>
<comment type="caution">
    <text evidence="5">The sequence shown here is derived from an EMBL/GenBank/DDBJ whole genome shotgun (WGS) entry which is preliminary data.</text>
</comment>
<dbReference type="Proteomes" id="UP001162156">
    <property type="component" value="Unassembled WGS sequence"/>
</dbReference>
<feature type="binding site" evidence="3">
    <location>
        <begin position="167"/>
        <end position="171"/>
    </location>
    <ligand>
        <name>ATP</name>
        <dbReference type="ChEBI" id="CHEBI:30616"/>
    </ligand>
</feature>
<dbReference type="PIRSF" id="PIRSF000705">
    <property type="entry name" value="DNK"/>
    <property type="match status" value="1"/>
</dbReference>
<dbReference type="AlphaFoldDB" id="A0AAV8X368"/>
<feature type="active site" description="Proton acceptor" evidence="2">
    <location>
        <position position="108"/>
    </location>
</feature>
<sequence>MNSVKKLVSKMANAVGSSKVDLTRPFTVIVEGNIGSGKTTFLNHFNKYDNVAMFAEPIEMWRNCNGYNLLDLMYKDTAKWSFTFQSYVQLTMLRQHTYKTSHPVKLMERSIYSARYCFVEKMARDGLMPTPSVAVIDKWFKYITENEDVGVDLIVYLRTFPEVVYERILKRNRSEERTVPFEYIKALHVMHEDWLYNKKTHSCPAPVIVLDANLDKSVIEEEYEKYEPHILNKLPLQAQLF</sequence>
<dbReference type="InterPro" id="IPR050566">
    <property type="entry name" value="Deoxyribonucleoside_kinase"/>
</dbReference>
<dbReference type="Pfam" id="PF01712">
    <property type="entry name" value="dNK"/>
    <property type="match status" value="1"/>
</dbReference>
<dbReference type="InterPro" id="IPR027417">
    <property type="entry name" value="P-loop_NTPase"/>
</dbReference>
<evidence type="ECO:0000256" key="2">
    <source>
        <dbReference type="PIRSR" id="PIRSR000705-1"/>
    </source>
</evidence>
<comment type="similarity">
    <text evidence="1">Belongs to the DCK/DGK family.</text>
</comment>
<dbReference type="InterPro" id="IPR002624">
    <property type="entry name" value="DCK/DGK"/>
</dbReference>
<dbReference type="Gene3D" id="3.40.50.300">
    <property type="entry name" value="P-loop containing nucleotide triphosphate hydrolases"/>
    <property type="match status" value="1"/>
</dbReference>
<evidence type="ECO:0000313" key="6">
    <source>
        <dbReference type="Proteomes" id="UP001162156"/>
    </source>
</evidence>
<organism evidence="5 6">
    <name type="scientific">Rhamnusium bicolor</name>
    <dbReference type="NCBI Taxonomy" id="1586634"/>
    <lineage>
        <taxon>Eukaryota</taxon>
        <taxon>Metazoa</taxon>
        <taxon>Ecdysozoa</taxon>
        <taxon>Arthropoda</taxon>
        <taxon>Hexapoda</taxon>
        <taxon>Insecta</taxon>
        <taxon>Pterygota</taxon>
        <taxon>Neoptera</taxon>
        <taxon>Endopterygota</taxon>
        <taxon>Coleoptera</taxon>
        <taxon>Polyphaga</taxon>
        <taxon>Cucujiformia</taxon>
        <taxon>Chrysomeloidea</taxon>
        <taxon>Cerambycidae</taxon>
        <taxon>Lepturinae</taxon>
        <taxon>Rhagiini</taxon>
        <taxon>Rhamnusium</taxon>
    </lineage>
</organism>
<dbReference type="PANTHER" id="PTHR10513:SF24">
    <property type="entry name" value="THYMIDINE KINASE 2, MITOCHONDRIAL"/>
    <property type="match status" value="1"/>
</dbReference>
<accession>A0AAV8X368</accession>
<gene>
    <name evidence="5" type="ORF">NQ314_014156</name>
</gene>
<keyword evidence="6" id="KW-1185">Reference proteome</keyword>
<dbReference type="FunFam" id="3.40.50.300:FF:001571">
    <property type="entry name" value="Deoxynucleoside kinase"/>
    <property type="match status" value="1"/>
</dbReference>
<dbReference type="SUPFAM" id="SSF52540">
    <property type="entry name" value="P-loop containing nucleoside triphosphate hydrolases"/>
    <property type="match status" value="1"/>
</dbReference>
<reference evidence="5" key="1">
    <citation type="journal article" date="2023" name="Insect Mol. Biol.">
        <title>Genome sequencing provides insights into the evolution of gene families encoding plant cell wall-degrading enzymes in longhorned beetles.</title>
        <authorList>
            <person name="Shin N.R."/>
            <person name="Okamura Y."/>
            <person name="Kirsch R."/>
            <person name="Pauchet Y."/>
        </authorList>
    </citation>
    <scope>NUCLEOTIDE SEQUENCE</scope>
    <source>
        <strain evidence="5">RBIC_L_NR</strain>
    </source>
</reference>
<dbReference type="EMBL" id="JANEYF010003897">
    <property type="protein sequence ID" value="KAJ8933209.1"/>
    <property type="molecule type" value="Genomic_DNA"/>
</dbReference>
<evidence type="ECO:0000256" key="3">
    <source>
        <dbReference type="PIRSR" id="PIRSR000705-3"/>
    </source>
</evidence>
<feature type="binding site" evidence="3">
    <location>
        <begin position="32"/>
        <end position="40"/>
    </location>
    <ligand>
        <name>ATP</name>
        <dbReference type="ChEBI" id="CHEBI:30616"/>
    </ligand>
</feature>
<dbReference type="InterPro" id="IPR031314">
    <property type="entry name" value="DNK_dom"/>
</dbReference>
<evidence type="ECO:0000259" key="4">
    <source>
        <dbReference type="Pfam" id="PF01712"/>
    </source>
</evidence>
<name>A0AAV8X368_9CUCU</name>
<dbReference type="PANTHER" id="PTHR10513">
    <property type="entry name" value="DEOXYNUCLEOSIDE KINASE"/>
    <property type="match status" value="1"/>
</dbReference>
<evidence type="ECO:0000313" key="5">
    <source>
        <dbReference type="EMBL" id="KAJ8933209.1"/>
    </source>
</evidence>
<dbReference type="CDD" id="cd01673">
    <property type="entry name" value="dNK"/>
    <property type="match status" value="1"/>
</dbReference>
<dbReference type="GO" id="GO:0005739">
    <property type="term" value="C:mitochondrion"/>
    <property type="evidence" value="ECO:0007669"/>
    <property type="project" value="TreeGrafter"/>
</dbReference>
<feature type="domain" description="Deoxynucleoside kinase" evidence="4">
    <location>
        <begin position="29"/>
        <end position="225"/>
    </location>
</feature>
<keyword evidence="3" id="KW-0067">ATP-binding</keyword>
<keyword evidence="3" id="KW-0547">Nucleotide-binding</keyword>
<dbReference type="GO" id="GO:0019136">
    <property type="term" value="F:deoxynucleoside kinase activity"/>
    <property type="evidence" value="ECO:0007669"/>
    <property type="project" value="InterPro"/>
</dbReference>